<evidence type="ECO:0000313" key="3">
    <source>
        <dbReference type="EMBL" id="OXU22001.1"/>
    </source>
</evidence>
<sequence>MPLPAALAARLAKRGLLNSNNKKADPSKKEPKRKVHEEVIAEDYDTSKEEISQIDIAQKFMGYSGCPNKYNIYHECTRKCKELWGKGHIQPSERYLKRQMKLVQKYPLPETWKAIYDPGTGRHYYWDWSSDLVAWLPPSHPRCQISQPASQLREELHLKEAEQDDNMSSDESGSDQEPAEVDDQEAKKKRDDVPQKEARDKDSSNRDKESVRERYKGGDSRRYQKPDKNKDGNKKDRTLDPMDPAAYSDIPRGKWSDGLAKQNEAKTGADTTAAGPLYQMRPYPSPGAVLRSNKTSKPEPESGTGKSKAVSFPEEPE</sequence>
<keyword evidence="4" id="KW-1185">Reference proteome</keyword>
<evidence type="ECO:0000259" key="2">
    <source>
        <dbReference type="PROSITE" id="PS50020"/>
    </source>
</evidence>
<gene>
    <name evidence="3" type="ORF">TSAR_000234</name>
</gene>
<evidence type="ECO:0000313" key="4">
    <source>
        <dbReference type="Proteomes" id="UP000215335"/>
    </source>
</evidence>
<reference evidence="3 4" key="1">
    <citation type="journal article" date="2017" name="Curr. Biol.">
        <title>The Evolution of Venom by Co-option of Single-Copy Genes.</title>
        <authorList>
            <person name="Martinson E.O."/>
            <person name="Mrinalini"/>
            <person name="Kelkar Y.D."/>
            <person name="Chang C.H."/>
            <person name="Werren J.H."/>
        </authorList>
    </citation>
    <scope>NUCLEOTIDE SEQUENCE [LARGE SCALE GENOMIC DNA]</scope>
    <source>
        <strain evidence="3 4">Alberta</strain>
        <tissue evidence="3">Whole body</tissue>
    </source>
</reference>
<dbReference type="Gene3D" id="3.40.30.10">
    <property type="entry name" value="Glutaredoxin"/>
    <property type="match status" value="1"/>
</dbReference>
<organism evidence="3 4">
    <name type="scientific">Trichomalopsis sarcophagae</name>
    <dbReference type="NCBI Taxonomy" id="543379"/>
    <lineage>
        <taxon>Eukaryota</taxon>
        <taxon>Metazoa</taxon>
        <taxon>Ecdysozoa</taxon>
        <taxon>Arthropoda</taxon>
        <taxon>Hexapoda</taxon>
        <taxon>Insecta</taxon>
        <taxon>Pterygota</taxon>
        <taxon>Neoptera</taxon>
        <taxon>Endopterygota</taxon>
        <taxon>Hymenoptera</taxon>
        <taxon>Apocrita</taxon>
        <taxon>Proctotrupomorpha</taxon>
        <taxon>Chalcidoidea</taxon>
        <taxon>Pteromalidae</taxon>
        <taxon>Pteromalinae</taxon>
        <taxon>Trichomalopsis</taxon>
    </lineage>
</organism>
<comment type="caution">
    <text evidence="3">The sequence shown here is derived from an EMBL/GenBank/DDBJ whole genome shotgun (WGS) entry which is preliminary data.</text>
</comment>
<dbReference type="AlphaFoldDB" id="A0A232EUI5"/>
<dbReference type="STRING" id="543379.A0A232EUI5"/>
<protein>
    <recommendedName>
        <fullName evidence="2">WW domain-containing protein</fullName>
    </recommendedName>
</protein>
<feature type="region of interest" description="Disordered" evidence="1">
    <location>
        <begin position="161"/>
        <end position="317"/>
    </location>
</feature>
<feature type="domain" description="WW" evidence="2">
    <location>
        <begin position="106"/>
        <end position="140"/>
    </location>
</feature>
<proteinExistence type="predicted"/>
<dbReference type="EMBL" id="NNAY01002129">
    <property type="protein sequence ID" value="OXU22001.1"/>
    <property type="molecule type" value="Genomic_DNA"/>
</dbReference>
<dbReference type="InterPro" id="IPR001202">
    <property type="entry name" value="WW_dom"/>
</dbReference>
<feature type="compositionally biased region" description="Basic and acidic residues" evidence="1">
    <location>
        <begin position="22"/>
        <end position="35"/>
    </location>
</feature>
<dbReference type="PROSITE" id="PS50020">
    <property type="entry name" value="WW_DOMAIN_2"/>
    <property type="match status" value="1"/>
</dbReference>
<feature type="region of interest" description="Disordered" evidence="1">
    <location>
        <begin position="14"/>
        <end position="35"/>
    </location>
</feature>
<feature type="compositionally biased region" description="Acidic residues" evidence="1">
    <location>
        <begin position="162"/>
        <end position="183"/>
    </location>
</feature>
<dbReference type="SUPFAM" id="SSF51045">
    <property type="entry name" value="WW domain"/>
    <property type="match status" value="1"/>
</dbReference>
<evidence type="ECO:0000256" key="1">
    <source>
        <dbReference type="SAM" id="MobiDB-lite"/>
    </source>
</evidence>
<dbReference type="InterPro" id="IPR036020">
    <property type="entry name" value="WW_dom_sf"/>
</dbReference>
<dbReference type="Proteomes" id="UP000215335">
    <property type="component" value="Unassembled WGS sequence"/>
</dbReference>
<name>A0A232EUI5_9HYME</name>
<dbReference type="OrthoDB" id="42462at2759"/>
<feature type="compositionally biased region" description="Basic and acidic residues" evidence="1">
    <location>
        <begin position="184"/>
        <end position="240"/>
    </location>
</feature>
<accession>A0A232EUI5</accession>